<sequence>MPFLSSLINGAVARAPRQRGERRAARIRVSLTGSGGVCDGWDSEGSLVEGVVADGGDDEGSPVTGVVADDGC</sequence>
<reference evidence="2 3" key="3">
    <citation type="journal article" date="2013" name="Rice">
        <title>Improvement of the Oryza sativa Nipponbare reference genome using next generation sequence and optical map data.</title>
        <authorList>
            <person name="Kawahara Y."/>
            <person name="de la Bastide M."/>
            <person name="Hamilton J.P."/>
            <person name="Kanamori H."/>
            <person name="McCombie W.R."/>
            <person name="Ouyang S."/>
            <person name="Schwartz D.C."/>
            <person name="Tanaka T."/>
            <person name="Wu J."/>
            <person name="Zhou S."/>
            <person name="Childs K.L."/>
            <person name="Davidson R.M."/>
            <person name="Lin H."/>
            <person name="Quesada-Ocampo L."/>
            <person name="Vaillancourt B."/>
            <person name="Sakai H."/>
            <person name="Lee S.S."/>
            <person name="Kim J."/>
            <person name="Numa H."/>
            <person name="Itoh T."/>
            <person name="Buell C.R."/>
            <person name="Matsumoto T."/>
        </authorList>
    </citation>
    <scope>NUCLEOTIDE SEQUENCE [LARGE SCALE GENOMIC DNA]</scope>
    <source>
        <strain evidence="3">cv. Nipponbare</strain>
    </source>
</reference>
<evidence type="ECO:0000313" key="2">
    <source>
        <dbReference type="EMBL" id="BAS93607.1"/>
    </source>
</evidence>
<feature type="region of interest" description="Disordered" evidence="1">
    <location>
        <begin position="53"/>
        <end position="72"/>
    </location>
</feature>
<name>A0A0P0WLC8_ORYSJ</name>
<accession>A0A0P0WLC8</accession>
<dbReference type="EMBL" id="AP014961">
    <property type="protein sequence ID" value="BAS93607.1"/>
    <property type="molecule type" value="Genomic_DNA"/>
</dbReference>
<evidence type="ECO:0000256" key="1">
    <source>
        <dbReference type="SAM" id="MobiDB-lite"/>
    </source>
</evidence>
<dbReference type="PaxDb" id="39947-A0A0P0WLC8"/>
<dbReference type="Proteomes" id="UP000059680">
    <property type="component" value="Chromosome 5"/>
</dbReference>
<gene>
    <name evidence="2" type="ordered locus">Os05g0361100</name>
    <name evidence="2" type="ORF">OSNPB_050361100</name>
</gene>
<keyword evidence="3" id="KW-1185">Reference proteome</keyword>
<dbReference type="InParanoid" id="A0A0P0WLC8"/>
<evidence type="ECO:0000313" key="3">
    <source>
        <dbReference type="Proteomes" id="UP000059680"/>
    </source>
</evidence>
<reference evidence="3" key="1">
    <citation type="journal article" date="2005" name="Nature">
        <title>The map-based sequence of the rice genome.</title>
        <authorList>
            <consortium name="International rice genome sequencing project (IRGSP)"/>
            <person name="Matsumoto T."/>
            <person name="Wu J."/>
            <person name="Kanamori H."/>
            <person name="Katayose Y."/>
            <person name="Fujisawa M."/>
            <person name="Namiki N."/>
            <person name="Mizuno H."/>
            <person name="Yamamoto K."/>
            <person name="Antonio B.A."/>
            <person name="Baba T."/>
            <person name="Sakata K."/>
            <person name="Nagamura Y."/>
            <person name="Aoki H."/>
            <person name="Arikawa K."/>
            <person name="Arita K."/>
            <person name="Bito T."/>
            <person name="Chiden Y."/>
            <person name="Fujitsuka N."/>
            <person name="Fukunaka R."/>
            <person name="Hamada M."/>
            <person name="Harada C."/>
            <person name="Hayashi A."/>
            <person name="Hijishita S."/>
            <person name="Honda M."/>
            <person name="Hosokawa S."/>
            <person name="Ichikawa Y."/>
            <person name="Idonuma A."/>
            <person name="Iijima M."/>
            <person name="Ikeda M."/>
            <person name="Ikeno M."/>
            <person name="Ito K."/>
            <person name="Ito S."/>
            <person name="Ito T."/>
            <person name="Ito Y."/>
            <person name="Ito Y."/>
            <person name="Iwabuchi A."/>
            <person name="Kamiya K."/>
            <person name="Karasawa W."/>
            <person name="Kurita K."/>
            <person name="Katagiri S."/>
            <person name="Kikuta A."/>
            <person name="Kobayashi H."/>
            <person name="Kobayashi N."/>
            <person name="Machita K."/>
            <person name="Maehara T."/>
            <person name="Masukawa M."/>
            <person name="Mizubayashi T."/>
            <person name="Mukai Y."/>
            <person name="Nagasaki H."/>
            <person name="Nagata Y."/>
            <person name="Naito S."/>
            <person name="Nakashima M."/>
            <person name="Nakama Y."/>
            <person name="Nakamichi Y."/>
            <person name="Nakamura M."/>
            <person name="Meguro A."/>
            <person name="Negishi M."/>
            <person name="Ohta I."/>
            <person name="Ohta T."/>
            <person name="Okamoto M."/>
            <person name="Ono N."/>
            <person name="Saji S."/>
            <person name="Sakaguchi M."/>
            <person name="Sakai K."/>
            <person name="Shibata M."/>
            <person name="Shimokawa T."/>
            <person name="Song J."/>
            <person name="Takazaki Y."/>
            <person name="Terasawa K."/>
            <person name="Tsugane M."/>
            <person name="Tsuji K."/>
            <person name="Ueda S."/>
            <person name="Waki K."/>
            <person name="Yamagata H."/>
            <person name="Yamamoto M."/>
            <person name="Yamamoto S."/>
            <person name="Yamane H."/>
            <person name="Yoshiki S."/>
            <person name="Yoshihara R."/>
            <person name="Yukawa K."/>
            <person name="Zhong H."/>
            <person name="Yano M."/>
            <person name="Yuan Q."/>
            <person name="Ouyang S."/>
            <person name="Liu J."/>
            <person name="Jones K.M."/>
            <person name="Gansberger K."/>
            <person name="Moffat K."/>
            <person name="Hill J."/>
            <person name="Bera J."/>
            <person name="Fadrosh D."/>
            <person name="Jin S."/>
            <person name="Johri S."/>
            <person name="Kim M."/>
            <person name="Overton L."/>
            <person name="Reardon M."/>
            <person name="Tsitrin T."/>
            <person name="Vuong H."/>
            <person name="Weaver B."/>
            <person name="Ciecko A."/>
            <person name="Tallon L."/>
            <person name="Jackson J."/>
            <person name="Pai G."/>
            <person name="Aken S.V."/>
            <person name="Utterback T."/>
            <person name="Reidmuller S."/>
            <person name="Feldblyum T."/>
            <person name="Hsiao J."/>
            <person name="Zismann V."/>
            <person name="Iobst S."/>
            <person name="de Vazeille A.R."/>
            <person name="Buell C.R."/>
            <person name="Ying K."/>
            <person name="Li Y."/>
            <person name="Lu T."/>
            <person name="Huang Y."/>
            <person name="Zhao Q."/>
            <person name="Feng Q."/>
            <person name="Zhang L."/>
            <person name="Zhu J."/>
            <person name="Weng Q."/>
            <person name="Mu J."/>
            <person name="Lu Y."/>
            <person name="Fan D."/>
            <person name="Liu Y."/>
            <person name="Guan J."/>
            <person name="Zhang Y."/>
            <person name="Yu S."/>
            <person name="Liu X."/>
            <person name="Zhang Y."/>
            <person name="Hong G."/>
            <person name="Han B."/>
            <person name="Choisne N."/>
            <person name="Demange N."/>
            <person name="Orjeda G."/>
            <person name="Samain S."/>
            <person name="Cattolico L."/>
            <person name="Pelletier E."/>
            <person name="Couloux A."/>
            <person name="Segurens B."/>
            <person name="Wincker P."/>
            <person name="D'Hont A."/>
            <person name="Scarpelli C."/>
            <person name="Weissenbach J."/>
            <person name="Salanoubat M."/>
            <person name="Quetier F."/>
            <person name="Yu Y."/>
            <person name="Kim H.R."/>
            <person name="Rambo T."/>
            <person name="Currie J."/>
            <person name="Collura K."/>
            <person name="Luo M."/>
            <person name="Yang T."/>
            <person name="Ammiraju J.S.S."/>
            <person name="Engler F."/>
            <person name="Soderlund C."/>
            <person name="Wing R.A."/>
            <person name="Palmer L.E."/>
            <person name="de la Bastide M."/>
            <person name="Spiegel L."/>
            <person name="Nascimento L."/>
            <person name="Zutavern T."/>
            <person name="O'Shaughnessy A."/>
            <person name="Dike S."/>
            <person name="Dedhia N."/>
            <person name="Preston R."/>
            <person name="Balija V."/>
            <person name="McCombie W.R."/>
            <person name="Chow T."/>
            <person name="Chen H."/>
            <person name="Chung M."/>
            <person name="Chen C."/>
            <person name="Shaw J."/>
            <person name="Wu H."/>
            <person name="Hsiao K."/>
            <person name="Chao Y."/>
            <person name="Chu M."/>
            <person name="Cheng C."/>
            <person name="Hour A."/>
            <person name="Lee P."/>
            <person name="Lin S."/>
            <person name="Lin Y."/>
            <person name="Liou J."/>
            <person name="Liu S."/>
            <person name="Hsing Y."/>
            <person name="Raghuvanshi S."/>
            <person name="Mohanty A."/>
            <person name="Bharti A.K."/>
            <person name="Gaur A."/>
            <person name="Gupta V."/>
            <person name="Kumar D."/>
            <person name="Ravi V."/>
            <person name="Vij S."/>
            <person name="Kapur A."/>
            <person name="Khurana P."/>
            <person name="Khurana P."/>
            <person name="Khurana J.P."/>
            <person name="Tyagi A.K."/>
            <person name="Gaikwad K."/>
            <person name="Singh A."/>
            <person name="Dalal V."/>
            <person name="Srivastava S."/>
            <person name="Dixit A."/>
            <person name="Pal A.K."/>
            <person name="Ghazi I.A."/>
            <person name="Yadav M."/>
            <person name="Pandit A."/>
            <person name="Bhargava A."/>
            <person name="Sureshbabu K."/>
            <person name="Batra K."/>
            <person name="Sharma T.R."/>
            <person name="Mohapatra T."/>
            <person name="Singh N.K."/>
            <person name="Messing J."/>
            <person name="Nelson A.B."/>
            <person name="Fuks G."/>
            <person name="Kavchok S."/>
            <person name="Keizer G."/>
            <person name="Linton E."/>
            <person name="Llaca V."/>
            <person name="Song R."/>
            <person name="Tanyolac B."/>
            <person name="Young S."/>
            <person name="Ho-Il K."/>
            <person name="Hahn J.H."/>
            <person name="Sangsakoo G."/>
            <person name="Vanavichit A."/>
            <person name="de Mattos Luiz.A.T."/>
            <person name="Zimmer P.D."/>
            <person name="Malone G."/>
            <person name="Dellagostin O."/>
            <person name="de Oliveira A.C."/>
            <person name="Bevan M."/>
            <person name="Bancroft I."/>
            <person name="Minx P."/>
            <person name="Cordum H."/>
            <person name="Wilson R."/>
            <person name="Cheng Z."/>
            <person name="Jin W."/>
            <person name="Jiang J."/>
            <person name="Leong S.A."/>
            <person name="Iwama H."/>
            <person name="Gojobori T."/>
            <person name="Itoh T."/>
            <person name="Niimura Y."/>
            <person name="Fujii Y."/>
            <person name="Habara T."/>
            <person name="Sakai H."/>
            <person name="Sato Y."/>
            <person name="Wilson G."/>
            <person name="Kumar K."/>
            <person name="McCouch S."/>
            <person name="Juretic N."/>
            <person name="Hoen D."/>
            <person name="Wright S."/>
            <person name="Bruskiewich R."/>
            <person name="Bureau T."/>
            <person name="Miyao A."/>
            <person name="Hirochika H."/>
            <person name="Nishikawa T."/>
            <person name="Kadowaki K."/>
            <person name="Sugiura M."/>
            <person name="Burr B."/>
            <person name="Sasaki T."/>
        </authorList>
    </citation>
    <scope>NUCLEOTIDE SEQUENCE [LARGE SCALE GENOMIC DNA]</scope>
    <source>
        <strain evidence="3">cv. Nipponbare</strain>
    </source>
</reference>
<protein>
    <submittedName>
        <fullName evidence="2">Os05g0361100 protein</fullName>
    </submittedName>
</protein>
<organism evidence="2 3">
    <name type="scientific">Oryza sativa subsp. japonica</name>
    <name type="common">Rice</name>
    <dbReference type="NCBI Taxonomy" id="39947"/>
    <lineage>
        <taxon>Eukaryota</taxon>
        <taxon>Viridiplantae</taxon>
        <taxon>Streptophyta</taxon>
        <taxon>Embryophyta</taxon>
        <taxon>Tracheophyta</taxon>
        <taxon>Spermatophyta</taxon>
        <taxon>Magnoliopsida</taxon>
        <taxon>Liliopsida</taxon>
        <taxon>Poales</taxon>
        <taxon>Poaceae</taxon>
        <taxon>BOP clade</taxon>
        <taxon>Oryzoideae</taxon>
        <taxon>Oryzeae</taxon>
        <taxon>Oryzinae</taxon>
        <taxon>Oryza</taxon>
        <taxon>Oryza sativa</taxon>
    </lineage>
</organism>
<reference evidence="2 3" key="2">
    <citation type="journal article" date="2013" name="Plant Cell Physiol.">
        <title>Rice Annotation Project Database (RAP-DB): an integrative and interactive database for rice genomics.</title>
        <authorList>
            <person name="Sakai H."/>
            <person name="Lee S.S."/>
            <person name="Tanaka T."/>
            <person name="Numa H."/>
            <person name="Kim J."/>
            <person name="Kawahara Y."/>
            <person name="Wakimoto H."/>
            <person name="Yang C.C."/>
            <person name="Iwamoto M."/>
            <person name="Abe T."/>
            <person name="Yamada Y."/>
            <person name="Muto A."/>
            <person name="Inokuchi H."/>
            <person name="Ikemura T."/>
            <person name="Matsumoto T."/>
            <person name="Sasaki T."/>
            <person name="Itoh T."/>
        </authorList>
    </citation>
    <scope>NUCLEOTIDE SEQUENCE [LARGE SCALE GENOMIC DNA]</scope>
    <source>
        <strain evidence="3">cv. Nipponbare</strain>
    </source>
</reference>
<dbReference type="AlphaFoldDB" id="A0A0P0WLC8"/>
<proteinExistence type="predicted"/>